<accession>A0AAD8A8N7</accession>
<feature type="non-terminal residue" evidence="1">
    <location>
        <position position="163"/>
    </location>
</feature>
<dbReference type="EMBL" id="JASPKZ010003041">
    <property type="protein sequence ID" value="KAJ9594532.1"/>
    <property type="molecule type" value="Genomic_DNA"/>
</dbReference>
<organism evidence="1 2">
    <name type="scientific">Diploptera punctata</name>
    <name type="common">Pacific beetle cockroach</name>
    <dbReference type="NCBI Taxonomy" id="6984"/>
    <lineage>
        <taxon>Eukaryota</taxon>
        <taxon>Metazoa</taxon>
        <taxon>Ecdysozoa</taxon>
        <taxon>Arthropoda</taxon>
        <taxon>Hexapoda</taxon>
        <taxon>Insecta</taxon>
        <taxon>Pterygota</taxon>
        <taxon>Neoptera</taxon>
        <taxon>Polyneoptera</taxon>
        <taxon>Dictyoptera</taxon>
        <taxon>Blattodea</taxon>
        <taxon>Blaberoidea</taxon>
        <taxon>Blaberidae</taxon>
        <taxon>Diplopterinae</taxon>
        <taxon>Diploptera</taxon>
    </lineage>
</organism>
<reference evidence="1" key="2">
    <citation type="submission" date="2023-05" db="EMBL/GenBank/DDBJ databases">
        <authorList>
            <person name="Fouks B."/>
        </authorList>
    </citation>
    <scope>NUCLEOTIDE SEQUENCE</scope>
    <source>
        <strain evidence="1">Stay&amp;Tobe</strain>
        <tissue evidence="1">Testes</tissue>
    </source>
</reference>
<gene>
    <name evidence="1" type="ORF">L9F63_014045</name>
</gene>
<dbReference type="AlphaFoldDB" id="A0AAD8A8N7"/>
<sequence length="163" mass="18107">CSMADCVERPTWGRGCDMRDMSQVCIQQGSAKVHLGEGYPDGACGSPWPICKECKGLPGLYVRCATCPQCCSNSSGECTAHVHRPRGRRDKAMENLTKAELAMKARYDRRRKVATKVSKVLGNDWYQQKDYDSDGNEADGRGLAAIFQQHECRKLPTSILRCS</sequence>
<keyword evidence="2" id="KW-1185">Reference proteome</keyword>
<comment type="caution">
    <text evidence="1">The sequence shown here is derived from an EMBL/GenBank/DDBJ whole genome shotgun (WGS) entry which is preliminary data.</text>
</comment>
<name>A0AAD8A8N7_DIPPU</name>
<protein>
    <submittedName>
        <fullName evidence="1">Uncharacterized protein</fullName>
    </submittedName>
</protein>
<evidence type="ECO:0000313" key="1">
    <source>
        <dbReference type="EMBL" id="KAJ9594532.1"/>
    </source>
</evidence>
<evidence type="ECO:0000313" key="2">
    <source>
        <dbReference type="Proteomes" id="UP001233999"/>
    </source>
</evidence>
<feature type="non-terminal residue" evidence="1">
    <location>
        <position position="1"/>
    </location>
</feature>
<dbReference type="Proteomes" id="UP001233999">
    <property type="component" value="Unassembled WGS sequence"/>
</dbReference>
<reference evidence="1" key="1">
    <citation type="journal article" date="2023" name="IScience">
        <title>Live-bearing cockroach genome reveals convergent evolutionary mechanisms linked to viviparity in insects and beyond.</title>
        <authorList>
            <person name="Fouks B."/>
            <person name="Harrison M.C."/>
            <person name="Mikhailova A.A."/>
            <person name="Marchal E."/>
            <person name="English S."/>
            <person name="Carruthers M."/>
            <person name="Jennings E.C."/>
            <person name="Chiamaka E.L."/>
            <person name="Frigard R.A."/>
            <person name="Pippel M."/>
            <person name="Attardo G.M."/>
            <person name="Benoit J.B."/>
            <person name="Bornberg-Bauer E."/>
            <person name="Tobe S.S."/>
        </authorList>
    </citation>
    <scope>NUCLEOTIDE SEQUENCE</scope>
    <source>
        <strain evidence="1">Stay&amp;Tobe</strain>
    </source>
</reference>
<proteinExistence type="predicted"/>